<evidence type="ECO:0008006" key="3">
    <source>
        <dbReference type="Google" id="ProtNLM"/>
    </source>
</evidence>
<organism evidence="1 2">
    <name type="scientific">Pseudomonas syringae</name>
    <dbReference type="NCBI Taxonomy" id="317"/>
    <lineage>
        <taxon>Bacteria</taxon>
        <taxon>Pseudomonadati</taxon>
        <taxon>Pseudomonadota</taxon>
        <taxon>Gammaproteobacteria</taxon>
        <taxon>Pseudomonadales</taxon>
        <taxon>Pseudomonadaceae</taxon>
        <taxon>Pseudomonas</taxon>
    </lineage>
</organism>
<sequence>MIKNTPDAPINLEENLVRVSELLRCAAATAYETCDQLTGQKRDLACSVMHLVEMAQGLVERSLTSVEVR</sequence>
<reference evidence="1 2" key="1">
    <citation type="submission" date="2014-07" db="EMBL/GenBank/DDBJ databases">
        <title>Draft Genome Sequences of Environmental Pseudomonas syringae strains.</title>
        <authorList>
            <person name="Baltrus D.A."/>
            <person name="Berge O."/>
            <person name="Morris C."/>
        </authorList>
    </citation>
    <scope>NUCLEOTIDE SEQUENCE [LARGE SCALE GENOMIC DNA]</scope>
    <source>
        <strain evidence="1 2">CEB003</strain>
    </source>
</reference>
<evidence type="ECO:0000313" key="1">
    <source>
        <dbReference type="EMBL" id="KFE49706.1"/>
    </source>
</evidence>
<dbReference type="AlphaFoldDB" id="A0A085V2P3"/>
<comment type="caution">
    <text evidence="1">The sequence shown here is derived from an EMBL/GenBank/DDBJ whole genome shotgun (WGS) entry which is preliminary data.</text>
</comment>
<evidence type="ECO:0000313" key="2">
    <source>
        <dbReference type="Proteomes" id="UP000028643"/>
    </source>
</evidence>
<dbReference type="EMBL" id="JPQT01000116">
    <property type="protein sequence ID" value="KFE49706.1"/>
    <property type="molecule type" value="Genomic_DNA"/>
</dbReference>
<name>A0A085V2P3_PSESX</name>
<dbReference type="PATRIC" id="fig|317.174.peg.3911"/>
<dbReference type="RefSeq" id="WP_047576969.1">
    <property type="nucleotide sequence ID" value="NZ_JPQT01000116.1"/>
</dbReference>
<dbReference type="Proteomes" id="UP000028643">
    <property type="component" value="Unassembled WGS sequence"/>
</dbReference>
<proteinExistence type="predicted"/>
<gene>
    <name evidence="1" type="ORF">IV02_19120</name>
</gene>
<dbReference type="Pfam" id="PF19619">
    <property type="entry name" value="DUF6124"/>
    <property type="match status" value="1"/>
</dbReference>
<accession>A0A085V2P3</accession>
<protein>
    <recommendedName>
        <fullName evidence="3">DUF3077 domain-containing protein</fullName>
    </recommendedName>
</protein>